<gene>
    <name evidence="1" type="ORF">TcarDRAFT_1815</name>
</gene>
<reference evidence="1 2" key="2">
    <citation type="submission" date="2007-01" db="EMBL/GenBank/DDBJ databases">
        <title>Sequencing of the draft genome and assembly of Thermosinus carboxydivorans Nor1.</title>
        <authorList>
            <consortium name="US DOE Joint Genome Institute (JGI-PGF)"/>
            <person name="Copeland A."/>
            <person name="Lucas S."/>
            <person name="Lapidus A."/>
            <person name="Barry K."/>
            <person name="Glavina del Rio T."/>
            <person name="Dalin E."/>
            <person name="Tice H."/>
            <person name="Bruce D."/>
            <person name="Pitluck S."/>
            <person name="Richardson P."/>
        </authorList>
    </citation>
    <scope>NUCLEOTIDE SEQUENCE [LARGE SCALE GENOMIC DNA]</scope>
    <source>
        <strain evidence="1 2">Nor1</strain>
    </source>
</reference>
<keyword evidence="2" id="KW-1185">Reference proteome</keyword>
<dbReference type="Proteomes" id="UP000005139">
    <property type="component" value="Unassembled WGS sequence"/>
</dbReference>
<dbReference type="InterPro" id="IPR021269">
    <property type="entry name" value="DUF2848"/>
</dbReference>
<evidence type="ECO:0000313" key="1">
    <source>
        <dbReference type="EMBL" id="EAX48268.1"/>
    </source>
</evidence>
<accession>A1HPE5</accession>
<protein>
    <submittedName>
        <fullName evidence="1">Uncharacterized protein</fullName>
    </submittedName>
</protein>
<proteinExistence type="predicted"/>
<organism evidence="1 2">
    <name type="scientific">Thermosinus carboxydivorans Nor1</name>
    <dbReference type="NCBI Taxonomy" id="401526"/>
    <lineage>
        <taxon>Bacteria</taxon>
        <taxon>Bacillati</taxon>
        <taxon>Bacillota</taxon>
        <taxon>Negativicutes</taxon>
        <taxon>Selenomonadales</taxon>
        <taxon>Sporomusaceae</taxon>
        <taxon>Thermosinus</taxon>
    </lineage>
</organism>
<dbReference type="AlphaFoldDB" id="A1HPE5"/>
<comment type="caution">
    <text evidence="1">The sequence shown here is derived from an EMBL/GenBank/DDBJ whole genome shotgun (WGS) entry which is preliminary data.</text>
</comment>
<sequence>MGRGLMKNLLELTVIYKSGGCDKVGMVVENIYNGGYAGRNQEHVREHIEELAKVGVPAPTTTPTLYPLANYNLTTGGPNSSA</sequence>
<reference evidence="1 2" key="1">
    <citation type="submission" date="2007-01" db="EMBL/GenBank/DDBJ databases">
        <title>Annotation of the draft genome assembly of Thermosinus carboxydivorans Nor1.</title>
        <authorList>
            <consortium name="US DOE Joint Genome Institute (JGI-ORNL)"/>
            <person name="Larimer F."/>
            <person name="Land M."/>
            <person name="Hauser L."/>
        </authorList>
    </citation>
    <scope>NUCLEOTIDE SEQUENCE [LARGE SCALE GENOMIC DNA]</scope>
    <source>
        <strain evidence="1 2">Nor1</strain>
    </source>
</reference>
<evidence type="ECO:0000313" key="2">
    <source>
        <dbReference type="Proteomes" id="UP000005139"/>
    </source>
</evidence>
<name>A1HPE5_9FIRM</name>
<dbReference type="eggNOG" id="COG0179">
    <property type="taxonomic scope" value="Bacteria"/>
</dbReference>
<dbReference type="Pfam" id="PF11010">
    <property type="entry name" value="DUF2848"/>
    <property type="match status" value="1"/>
</dbReference>
<dbReference type="EMBL" id="AAWL01000004">
    <property type="protein sequence ID" value="EAX48268.1"/>
    <property type="molecule type" value="Genomic_DNA"/>
</dbReference>